<organism evidence="1 2">
    <name type="scientific">Panagrolaimus davidi</name>
    <dbReference type="NCBI Taxonomy" id="227884"/>
    <lineage>
        <taxon>Eukaryota</taxon>
        <taxon>Metazoa</taxon>
        <taxon>Ecdysozoa</taxon>
        <taxon>Nematoda</taxon>
        <taxon>Chromadorea</taxon>
        <taxon>Rhabditida</taxon>
        <taxon>Tylenchina</taxon>
        <taxon>Panagrolaimomorpha</taxon>
        <taxon>Panagrolaimoidea</taxon>
        <taxon>Panagrolaimidae</taxon>
        <taxon>Panagrolaimus</taxon>
    </lineage>
</organism>
<name>A0A914Q3Y7_9BILA</name>
<keyword evidence="1" id="KW-1185">Reference proteome</keyword>
<dbReference type="AlphaFoldDB" id="A0A914Q3Y7"/>
<proteinExistence type="predicted"/>
<evidence type="ECO:0000313" key="1">
    <source>
        <dbReference type="Proteomes" id="UP000887578"/>
    </source>
</evidence>
<accession>A0A914Q3Y7</accession>
<dbReference type="Proteomes" id="UP000887578">
    <property type="component" value="Unplaced"/>
</dbReference>
<evidence type="ECO:0000313" key="2">
    <source>
        <dbReference type="WBParaSite" id="PDA_v2.g23634.t1"/>
    </source>
</evidence>
<dbReference type="WBParaSite" id="PDA_v2.g23634.t1">
    <property type="protein sequence ID" value="PDA_v2.g23634.t1"/>
    <property type="gene ID" value="PDA_v2.g23634"/>
</dbReference>
<sequence length="181" mass="21386">MDMKNLHSIFPSISTSNPPIYTFKKPYPQRFSLPFDVIKYMIKNCKSAKVWKKLIMSCKYFFPKFSVLPIKTMNVYTDSKCEADKEKFNSSKFIPKLWVYDTFNYHASNFSNSKLKILKFDLRILIMFDQNLTFNDYQKLTSSGSLKSIILYFCKIENSDGTNVTVDKLLENLKHLVQFKW</sequence>
<reference evidence="2" key="1">
    <citation type="submission" date="2022-11" db="UniProtKB">
        <authorList>
            <consortium name="WormBaseParasite"/>
        </authorList>
    </citation>
    <scope>IDENTIFICATION</scope>
</reference>
<protein>
    <submittedName>
        <fullName evidence="2">Uncharacterized protein</fullName>
    </submittedName>
</protein>